<feature type="region of interest" description="Disordered" evidence="1">
    <location>
        <begin position="198"/>
        <end position="217"/>
    </location>
</feature>
<dbReference type="AlphaFoldDB" id="A0A9J6B2K6"/>
<feature type="region of interest" description="Disordered" evidence="1">
    <location>
        <begin position="333"/>
        <end position="352"/>
    </location>
</feature>
<evidence type="ECO:0000313" key="2">
    <source>
        <dbReference type="EMBL" id="KAG5630937.1"/>
    </source>
</evidence>
<protein>
    <submittedName>
        <fullName evidence="2">Uncharacterized protein</fullName>
    </submittedName>
</protein>
<dbReference type="EMBL" id="JACXVP010000001">
    <property type="protein sequence ID" value="KAG5630937.1"/>
    <property type="molecule type" value="Genomic_DNA"/>
</dbReference>
<gene>
    <name evidence="2" type="ORF">H5410_002654</name>
</gene>
<reference evidence="2 3" key="1">
    <citation type="submission" date="2020-09" db="EMBL/GenBank/DDBJ databases">
        <title>De no assembly of potato wild relative species, Solanum commersonii.</title>
        <authorList>
            <person name="Cho K."/>
        </authorList>
    </citation>
    <scope>NUCLEOTIDE SEQUENCE [LARGE SCALE GENOMIC DNA]</scope>
    <source>
        <strain evidence="2">LZ3.2</strain>
        <tissue evidence="2">Leaf</tissue>
    </source>
</reference>
<name>A0A9J6B2K6_SOLCO</name>
<evidence type="ECO:0000313" key="3">
    <source>
        <dbReference type="Proteomes" id="UP000824120"/>
    </source>
</evidence>
<keyword evidence="3" id="KW-1185">Reference proteome</keyword>
<evidence type="ECO:0000256" key="1">
    <source>
        <dbReference type="SAM" id="MobiDB-lite"/>
    </source>
</evidence>
<proteinExistence type="predicted"/>
<dbReference type="Proteomes" id="UP000824120">
    <property type="component" value="Chromosome 1"/>
</dbReference>
<organism evidence="2 3">
    <name type="scientific">Solanum commersonii</name>
    <name type="common">Commerson's wild potato</name>
    <name type="synonym">Commerson's nightshade</name>
    <dbReference type="NCBI Taxonomy" id="4109"/>
    <lineage>
        <taxon>Eukaryota</taxon>
        <taxon>Viridiplantae</taxon>
        <taxon>Streptophyta</taxon>
        <taxon>Embryophyta</taxon>
        <taxon>Tracheophyta</taxon>
        <taxon>Spermatophyta</taxon>
        <taxon>Magnoliopsida</taxon>
        <taxon>eudicotyledons</taxon>
        <taxon>Gunneridae</taxon>
        <taxon>Pentapetalae</taxon>
        <taxon>asterids</taxon>
        <taxon>lamiids</taxon>
        <taxon>Solanales</taxon>
        <taxon>Solanaceae</taxon>
        <taxon>Solanoideae</taxon>
        <taxon>Solaneae</taxon>
        <taxon>Solanum</taxon>
    </lineage>
</organism>
<sequence length="399" mass="46407">MKKNPKTKKLHGQELLDFITQKIRDYSTEIHKIVVTDPSVKHIARRISIQYGNTDDMINDYLKEVRRNILLYTTHYAKSEFSIPWIHKWTPEVGYTEEQIPCLYRVYYNNFWDKMIKKDPKTKELHGQELSDFITQKIRDYSTETHKIVVTDPSVKHIARRISIKDGNTDDMINDYLKEVRINILLYITHYAKSDTSIRSETSEDAQEDRNTQPCGDSLQQTEDFLFSLKGNEDLGFPPLIAERVKKTLRDVQGVILYGVYTYGKLIGACTQEGINLSNELKLSKQLKIDRLRERFQLGAFVPSLVYRIQGRSEELIVRLIDLRRIDLGDNSPRSSATNVESSKEEIDLSEFSDNNQQENTNACRCRGDICSCENDEFYKLQCQFEYLNINTSTANNVI</sequence>
<accession>A0A9J6B2K6</accession>
<comment type="caution">
    <text evidence="2">The sequence shown here is derived from an EMBL/GenBank/DDBJ whole genome shotgun (WGS) entry which is preliminary data.</text>
</comment>